<proteinExistence type="predicted"/>
<comment type="caution">
    <text evidence="2">The sequence shown here is derived from an EMBL/GenBank/DDBJ whole genome shotgun (WGS) entry which is preliminary data.</text>
</comment>
<dbReference type="EMBL" id="JAUSVL010000001">
    <property type="protein sequence ID" value="MDQ0289448.1"/>
    <property type="molecule type" value="Genomic_DNA"/>
</dbReference>
<evidence type="ECO:0000313" key="3">
    <source>
        <dbReference type="Proteomes" id="UP001238163"/>
    </source>
</evidence>
<organism evidence="2 3">
    <name type="scientific">Oligosphaera ethanolica</name>
    <dbReference type="NCBI Taxonomy" id="760260"/>
    <lineage>
        <taxon>Bacteria</taxon>
        <taxon>Pseudomonadati</taxon>
        <taxon>Lentisphaerota</taxon>
        <taxon>Oligosphaeria</taxon>
        <taxon>Oligosphaerales</taxon>
        <taxon>Oligosphaeraceae</taxon>
        <taxon>Oligosphaera</taxon>
    </lineage>
</organism>
<gene>
    <name evidence="2" type="ORF">J3R75_001555</name>
</gene>
<dbReference type="GO" id="GO:0004565">
    <property type="term" value="F:beta-galactosidase activity"/>
    <property type="evidence" value="ECO:0007669"/>
    <property type="project" value="InterPro"/>
</dbReference>
<dbReference type="SUPFAM" id="SSF51445">
    <property type="entry name" value="(Trans)glycosidases"/>
    <property type="match status" value="1"/>
</dbReference>
<dbReference type="Gene3D" id="3.40.50.880">
    <property type="match status" value="1"/>
</dbReference>
<evidence type="ECO:0000259" key="1">
    <source>
        <dbReference type="Pfam" id="PF08532"/>
    </source>
</evidence>
<dbReference type="GO" id="GO:0005975">
    <property type="term" value="P:carbohydrate metabolic process"/>
    <property type="evidence" value="ECO:0007669"/>
    <property type="project" value="InterPro"/>
</dbReference>
<dbReference type="Pfam" id="PF14871">
    <property type="entry name" value="GHL6"/>
    <property type="match status" value="1"/>
</dbReference>
<accession>A0AAE3VFR1</accession>
<dbReference type="CDD" id="cd03143">
    <property type="entry name" value="A4_beta-galactosidase_middle_domain"/>
    <property type="match status" value="1"/>
</dbReference>
<evidence type="ECO:0000313" key="2">
    <source>
        <dbReference type="EMBL" id="MDQ0289448.1"/>
    </source>
</evidence>
<feature type="domain" description="Beta-galactosidase trimerisation" evidence="1">
    <location>
        <begin position="379"/>
        <end position="436"/>
    </location>
</feature>
<dbReference type="InterPro" id="IPR029062">
    <property type="entry name" value="Class_I_gatase-like"/>
</dbReference>
<dbReference type="InterPro" id="IPR017853">
    <property type="entry name" value="GH"/>
</dbReference>
<dbReference type="Gene3D" id="3.20.20.80">
    <property type="entry name" value="Glycosidases"/>
    <property type="match status" value="1"/>
</dbReference>
<dbReference type="AlphaFoldDB" id="A0AAE3VFR1"/>
<dbReference type="Proteomes" id="UP001238163">
    <property type="component" value="Unassembled WGS sequence"/>
</dbReference>
<dbReference type="InterPro" id="IPR013738">
    <property type="entry name" value="Beta_galactosidase_Trimer"/>
</dbReference>
<dbReference type="Pfam" id="PF08532">
    <property type="entry name" value="Glyco_hydro_42M"/>
    <property type="match status" value="1"/>
</dbReference>
<keyword evidence="3" id="KW-1185">Reference proteome</keyword>
<dbReference type="SUPFAM" id="SSF52317">
    <property type="entry name" value="Class I glutamine amidotransferase-like"/>
    <property type="match status" value="1"/>
</dbReference>
<protein>
    <recommendedName>
        <fullName evidence="1">Beta-galactosidase trimerisation domain-containing protein</fullName>
    </recommendedName>
</protein>
<dbReference type="RefSeq" id="WP_307260873.1">
    <property type="nucleotide sequence ID" value="NZ_JAUSVL010000001.1"/>
</dbReference>
<name>A0AAE3VFR1_9BACT</name>
<sequence length="663" mass="74451">MFKTALPDRQIHLDFHTSEHCQDVGAEFSEEQFAAMLKRGRVRSINFFAYCHHGWCYYPDAVRGLSHPQLRQDLVGGMLNVCRREGINAEIYITVGWNDKASREHPEWCVRSADGKFVNSPPEGHPDSPRPWGWKRMCLNTDYLQVVLDVTRDVLTRYRPNGIWYDITGETVCLCDKCRADMLAAGLNPENAADQKKFAAGVYANYLEATTKLVWGVDPSLTVYHNGSSLRARHDIYPFDSHIEIESLPTGGWGYDHFPPNARYFTALNDDLQVVGMTGKFHKSWGEFGGFKDPVALRYECAQIASLGCLTCTGDQLHPSGYMDPETYRVIGDAYAYLEEREDWLKGARPYSDVAILGTMEMFFSRTGQQAIQGAGKMLMELQVPHAVIDETMDFAPYRLIIMPDKGRLDHGVRDKLTRYLKNGGALLMSYESGVASDGWSFALDIGADCEGASPFDVEYLDVTDALSEGMVRSPVLLYQSGIKAKVRDADVLAHTIQPQFNRTYAHFCSHRNTPPGGQVDWPAALQKGRIIYLAHPIFSMYDAEGMRQHRQVVSNCLQRLYAQPLLQAALPSCGRSAVTWQASEKRHVLHFLYAAPVKRGAVEVIEDVVPLQDIAVSFRAKQQPRRVVLAPEGSDVPHQWQNGVLSFTLPKLVLAQLVAVEY</sequence>
<dbReference type="InterPro" id="IPR028212">
    <property type="entry name" value="GHL6"/>
</dbReference>
<reference evidence="2" key="1">
    <citation type="submission" date="2023-07" db="EMBL/GenBank/DDBJ databases">
        <title>Genomic Encyclopedia of Type Strains, Phase IV (KMG-IV): sequencing the most valuable type-strain genomes for metagenomic binning, comparative biology and taxonomic classification.</title>
        <authorList>
            <person name="Goeker M."/>
        </authorList>
    </citation>
    <scope>NUCLEOTIDE SEQUENCE</scope>
    <source>
        <strain evidence="2">DSM 24202</strain>
    </source>
</reference>